<gene>
    <name evidence="5" type="ORF">AMAG_06277</name>
</gene>
<keyword evidence="6" id="KW-1185">Reference proteome</keyword>
<dbReference type="AlphaFoldDB" id="A0A0L0SGA1"/>
<evidence type="ECO:0000256" key="1">
    <source>
        <dbReference type="ARBA" id="ARBA00004123"/>
    </source>
</evidence>
<reference evidence="5 6" key="2">
    <citation type="submission" date="2009-11" db="EMBL/GenBank/DDBJ databases">
        <title>The Genome Sequence of Allomyces macrogynus strain ATCC 38327.</title>
        <authorList>
            <consortium name="The Broad Institute Genome Sequencing Platform"/>
            <person name="Russ C."/>
            <person name="Cuomo C."/>
            <person name="Shea T."/>
            <person name="Young S.K."/>
            <person name="Zeng Q."/>
            <person name="Koehrsen M."/>
            <person name="Haas B."/>
            <person name="Borodovsky M."/>
            <person name="Guigo R."/>
            <person name="Alvarado L."/>
            <person name="Berlin A."/>
            <person name="Borenstein D."/>
            <person name="Chen Z."/>
            <person name="Engels R."/>
            <person name="Freedman E."/>
            <person name="Gellesch M."/>
            <person name="Goldberg J."/>
            <person name="Griggs A."/>
            <person name="Gujja S."/>
            <person name="Heiman D."/>
            <person name="Hepburn T."/>
            <person name="Howarth C."/>
            <person name="Jen D."/>
            <person name="Larson L."/>
            <person name="Lewis B."/>
            <person name="Mehta T."/>
            <person name="Park D."/>
            <person name="Pearson M."/>
            <person name="Roberts A."/>
            <person name="Saif S."/>
            <person name="Shenoy N."/>
            <person name="Sisk P."/>
            <person name="Stolte C."/>
            <person name="Sykes S."/>
            <person name="Walk T."/>
            <person name="White J."/>
            <person name="Yandava C."/>
            <person name="Burger G."/>
            <person name="Gray M.W."/>
            <person name="Holland P.W.H."/>
            <person name="King N."/>
            <person name="Lang F.B.F."/>
            <person name="Roger A.J."/>
            <person name="Ruiz-Trillo I."/>
            <person name="Lander E."/>
            <person name="Nusbaum C."/>
        </authorList>
    </citation>
    <scope>NUCLEOTIDE SEQUENCE [LARGE SCALE GENOMIC DNA]</scope>
    <source>
        <strain evidence="5 6">ATCC 38327</strain>
    </source>
</reference>
<dbReference type="PANTHER" id="PTHR21297">
    <property type="entry name" value="DNA-DIRECTED RNA POLYMERASE II"/>
    <property type="match status" value="1"/>
</dbReference>
<dbReference type="InterPro" id="IPR038324">
    <property type="entry name" value="Rpb4/RPC9_sf"/>
</dbReference>
<dbReference type="GO" id="GO:0005634">
    <property type="term" value="C:nucleus"/>
    <property type="evidence" value="ECO:0007669"/>
    <property type="project" value="UniProtKB-SubCell"/>
</dbReference>
<evidence type="ECO:0000313" key="5">
    <source>
        <dbReference type="EMBL" id="KNE61454.1"/>
    </source>
</evidence>
<dbReference type="VEuPathDB" id="FungiDB:AMAG_06277"/>
<dbReference type="Pfam" id="PF03874">
    <property type="entry name" value="RNA_pol_Rpb4"/>
    <property type="match status" value="1"/>
</dbReference>
<dbReference type="GO" id="GO:0006352">
    <property type="term" value="P:DNA-templated transcription initiation"/>
    <property type="evidence" value="ECO:0007669"/>
    <property type="project" value="InterPro"/>
</dbReference>
<dbReference type="InterPro" id="IPR006590">
    <property type="entry name" value="RNA_pol_Rpb4/RPC9_core"/>
</dbReference>
<dbReference type="Proteomes" id="UP000054350">
    <property type="component" value="Unassembled WGS sequence"/>
</dbReference>
<name>A0A0L0SGA1_ALLM3</name>
<proteinExistence type="inferred from homology"/>
<sequence length="167" mass="18371">MHSARLQKSRRGIVEVESVENDIQLGEEFQDARCLTVAEVHHYLAERRKTRGGAGAGGADGGAYGAVPAAPAGPVLQASDAQTLNKMAQYCEQFSQFNSPAMVVEVRKTIEEFAGLDLYEFEMAQIANFLCDSVEEMRTLVPSLARVDETQLQELLHRLANIRKFAA</sequence>
<comment type="subcellular location">
    <subcellularLocation>
        <location evidence="1">Nucleus</location>
    </subcellularLocation>
</comment>
<dbReference type="GO" id="GO:0030880">
    <property type="term" value="C:RNA polymerase complex"/>
    <property type="evidence" value="ECO:0007669"/>
    <property type="project" value="InterPro"/>
</dbReference>
<dbReference type="InterPro" id="IPR045222">
    <property type="entry name" value="Rpb4-like"/>
</dbReference>
<reference evidence="5 6" key="1">
    <citation type="submission" date="2009-11" db="EMBL/GenBank/DDBJ databases">
        <title>Annotation of Allomyces macrogynus ATCC 38327.</title>
        <authorList>
            <consortium name="The Broad Institute Genome Sequencing Platform"/>
            <person name="Russ C."/>
            <person name="Cuomo C."/>
            <person name="Burger G."/>
            <person name="Gray M.W."/>
            <person name="Holland P.W.H."/>
            <person name="King N."/>
            <person name="Lang F.B.F."/>
            <person name="Roger A.J."/>
            <person name="Ruiz-Trillo I."/>
            <person name="Young S.K."/>
            <person name="Zeng Q."/>
            <person name="Gargeya S."/>
            <person name="Fitzgerald M."/>
            <person name="Haas B."/>
            <person name="Abouelleil A."/>
            <person name="Alvarado L."/>
            <person name="Arachchi H.M."/>
            <person name="Berlin A."/>
            <person name="Chapman S.B."/>
            <person name="Gearin G."/>
            <person name="Goldberg J."/>
            <person name="Griggs A."/>
            <person name="Gujja S."/>
            <person name="Hansen M."/>
            <person name="Heiman D."/>
            <person name="Howarth C."/>
            <person name="Larimer J."/>
            <person name="Lui A."/>
            <person name="MacDonald P.J.P."/>
            <person name="McCowen C."/>
            <person name="Montmayeur A."/>
            <person name="Murphy C."/>
            <person name="Neiman D."/>
            <person name="Pearson M."/>
            <person name="Priest M."/>
            <person name="Roberts A."/>
            <person name="Saif S."/>
            <person name="Shea T."/>
            <person name="Sisk P."/>
            <person name="Stolte C."/>
            <person name="Sykes S."/>
            <person name="Wortman J."/>
            <person name="Nusbaum C."/>
            <person name="Birren B."/>
        </authorList>
    </citation>
    <scope>NUCLEOTIDE SEQUENCE [LARGE SCALE GENOMIC DNA]</scope>
    <source>
        <strain evidence="5 6">ATCC 38327</strain>
    </source>
</reference>
<evidence type="ECO:0000256" key="2">
    <source>
        <dbReference type="ARBA" id="ARBA00023242"/>
    </source>
</evidence>
<dbReference type="GO" id="GO:0000166">
    <property type="term" value="F:nucleotide binding"/>
    <property type="evidence" value="ECO:0007669"/>
    <property type="project" value="InterPro"/>
</dbReference>
<dbReference type="OrthoDB" id="2186918at2759"/>
<dbReference type="Gene3D" id="1.20.1250.40">
    <property type="match status" value="1"/>
</dbReference>
<evidence type="ECO:0000313" key="6">
    <source>
        <dbReference type="Proteomes" id="UP000054350"/>
    </source>
</evidence>
<keyword evidence="2" id="KW-0539">Nucleus</keyword>
<accession>A0A0L0SGA1</accession>
<dbReference type="STRING" id="578462.A0A0L0SGA1"/>
<feature type="domain" description="RNA polymerase Rpb4/RPC9 core" evidence="4">
    <location>
        <begin position="27"/>
        <end position="166"/>
    </location>
</feature>
<evidence type="ECO:0000256" key="3">
    <source>
        <dbReference type="ARBA" id="ARBA00025724"/>
    </source>
</evidence>
<dbReference type="SMART" id="SM00657">
    <property type="entry name" value="RPOL4c"/>
    <property type="match status" value="1"/>
</dbReference>
<comment type="similarity">
    <text evidence="3">Belongs to the eukaryotic RPB4 RNA polymerase subunit family.</text>
</comment>
<dbReference type="InterPro" id="IPR005574">
    <property type="entry name" value="Rpb4/RPC9"/>
</dbReference>
<organism evidence="5 6">
    <name type="scientific">Allomyces macrogynus (strain ATCC 38327)</name>
    <name type="common">Allomyces javanicus var. macrogynus</name>
    <dbReference type="NCBI Taxonomy" id="578462"/>
    <lineage>
        <taxon>Eukaryota</taxon>
        <taxon>Fungi</taxon>
        <taxon>Fungi incertae sedis</taxon>
        <taxon>Blastocladiomycota</taxon>
        <taxon>Blastocladiomycetes</taxon>
        <taxon>Blastocladiales</taxon>
        <taxon>Blastocladiaceae</taxon>
        <taxon>Allomyces</taxon>
    </lineage>
</organism>
<dbReference type="EMBL" id="GG745338">
    <property type="protein sequence ID" value="KNE61454.1"/>
    <property type="molecule type" value="Genomic_DNA"/>
</dbReference>
<dbReference type="eggNOG" id="ENOG502SFTH">
    <property type="taxonomic scope" value="Eukaryota"/>
</dbReference>
<dbReference type="SUPFAM" id="SSF47819">
    <property type="entry name" value="HRDC-like"/>
    <property type="match status" value="1"/>
</dbReference>
<dbReference type="InterPro" id="IPR010997">
    <property type="entry name" value="HRDC-like_sf"/>
</dbReference>
<evidence type="ECO:0000259" key="4">
    <source>
        <dbReference type="SMART" id="SM00657"/>
    </source>
</evidence>
<protein>
    <recommendedName>
        <fullName evidence="4">RNA polymerase Rpb4/RPC9 core domain-containing protein</fullName>
    </recommendedName>
</protein>